<feature type="compositionally biased region" description="Basic and acidic residues" evidence="1">
    <location>
        <begin position="49"/>
        <end position="59"/>
    </location>
</feature>
<evidence type="ECO:0000313" key="3">
    <source>
        <dbReference type="Proteomes" id="UP001066276"/>
    </source>
</evidence>
<evidence type="ECO:0000256" key="1">
    <source>
        <dbReference type="SAM" id="MobiDB-lite"/>
    </source>
</evidence>
<comment type="caution">
    <text evidence="2">The sequence shown here is derived from an EMBL/GenBank/DDBJ whole genome shotgun (WGS) entry which is preliminary data.</text>
</comment>
<protein>
    <submittedName>
        <fullName evidence="2">Uncharacterized protein</fullName>
    </submittedName>
</protein>
<accession>A0AAV7R1A8</accession>
<reference evidence="2" key="1">
    <citation type="journal article" date="2022" name="bioRxiv">
        <title>Sequencing and chromosome-scale assembly of the giantPleurodeles waltlgenome.</title>
        <authorList>
            <person name="Brown T."/>
            <person name="Elewa A."/>
            <person name="Iarovenko S."/>
            <person name="Subramanian E."/>
            <person name="Araus A.J."/>
            <person name="Petzold A."/>
            <person name="Susuki M."/>
            <person name="Suzuki K.-i.T."/>
            <person name="Hayashi T."/>
            <person name="Toyoda A."/>
            <person name="Oliveira C."/>
            <person name="Osipova E."/>
            <person name="Leigh N.D."/>
            <person name="Simon A."/>
            <person name="Yun M.H."/>
        </authorList>
    </citation>
    <scope>NUCLEOTIDE SEQUENCE</scope>
    <source>
        <strain evidence="2">20211129_DDA</strain>
        <tissue evidence="2">Liver</tissue>
    </source>
</reference>
<dbReference type="EMBL" id="JANPWB010000010">
    <property type="protein sequence ID" value="KAJ1144493.1"/>
    <property type="molecule type" value="Genomic_DNA"/>
</dbReference>
<keyword evidence="3" id="KW-1185">Reference proteome</keyword>
<evidence type="ECO:0000313" key="2">
    <source>
        <dbReference type="EMBL" id="KAJ1144493.1"/>
    </source>
</evidence>
<sequence length="127" mass="13369">MKAPTIAGDLDGSNGAQVFWPLEEVGSGGALGPRGAATGARSQKKRRRSGDQPHRDRVLRSMKMQASQGKRAAIRAAASLTDLPTSDKDKTSHMDAGETEDSLDHESVADPLGGLPHVTPQATEDII</sequence>
<dbReference type="AlphaFoldDB" id="A0AAV7R1A8"/>
<proteinExistence type="predicted"/>
<feature type="region of interest" description="Disordered" evidence="1">
    <location>
        <begin position="25"/>
        <end position="127"/>
    </location>
</feature>
<gene>
    <name evidence="2" type="ORF">NDU88_010791</name>
</gene>
<name>A0AAV7R1A8_PLEWA</name>
<feature type="compositionally biased region" description="Basic and acidic residues" evidence="1">
    <location>
        <begin position="85"/>
        <end position="108"/>
    </location>
</feature>
<organism evidence="2 3">
    <name type="scientific">Pleurodeles waltl</name>
    <name type="common">Iberian ribbed newt</name>
    <dbReference type="NCBI Taxonomy" id="8319"/>
    <lineage>
        <taxon>Eukaryota</taxon>
        <taxon>Metazoa</taxon>
        <taxon>Chordata</taxon>
        <taxon>Craniata</taxon>
        <taxon>Vertebrata</taxon>
        <taxon>Euteleostomi</taxon>
        <taxon>Amphibia</taxon>
        <taxon>Batrachia</taxon>
        <taxon>Caudata</taxon>
        <taxon>Salamandroidea</taxon>
        <taxon>Salamandridae</taxon>
        <taxon>Pleurodelinae</taxon>
        <taxon>Pleurodeles</taxon>
    </lineage>
</organism>
<dbReference type="Proteomes" id="UP001066276">
    <property type="component" value="Chromosome 6"/>
</dbReference>